<dbReference type="InterPro" id="IPR017452">
    <property type="entry name" value="GPCR_Rhodpsn_7TM"/>
</dbReference>
<keyword evidence="12" id="KW-1185">Reference proteome</keyword>
<dbReference type="GO" id="GO:0005886">
    <property type="term" value="C:plasma membrane"/>
    <property type="evidence" value="ECO:0007669"/>
    <property type="project" value="UniProtKB-SubCell"/>
</dbReference>
<dbReference type="InterPro" id="IPR000276">
    <property type="entry name" value="GPCR_Rhodpsn"/>
</dbReference>
<evidence type="ECO:0000256" key="1">
    <source>
        <dbReference type="ARBA" id="ARBA00004651"/>
    </source>
</evidence>
<dbReference type="AlphaFoldDB" id="A0A914V4N5"/>
<accession>A0A914V4N5</accession>
<organism evidence="12 13">
    <name type="scientific">Plectus sambesii</name>
    <dbReference type="NCBI Taxonomy" id="2011161"/>
    <lineage>
        <taxon>Eukaryota</taxon>
        <taxon>Metazoa</taxon>
        <taxon>Ecdysozoa</taxon>
        <taxon>Nematoda</taxon>
        <taxon>Chromadorea</taxon>
        <taxon>Plectida</taxon>
        <taxon>Plectina</taxon>
        <taxon>Plectoidea</taxon>
        <taxon>Plectidae</taxon>
        <taxon>Plectus</taxon>
    </lineage>
</organism>
<dbReference type="PANTHER" id="PTHR24230:SF49">
    <property type="entry name" value="G-PROTEIN COUPLED RECEPTORS FAMILY 1 PROFILE DOMAIN-CONTAINING PROTEIN"/>
    <property type="match status" value="1"/>
</dbReference>
<dbReference type="PANTHER" id="PTHR24230">
    <property type="entry name" value="G-PROTEIN COUPLED RECEPTOR"/>
    <property type="match status" value="1"/>
</dbReference>
<dbReference type="Gene3D" id="1.20.1070.10">
    <property type="entry name" value="Rhodopsin 7-helix transmembrane proteins"/>
    <property type="match status" value="1"/>
</dbReference>
<feature type="transmembrane region" description="Helical" evidence="10">
    <location>
        <begin position="212"/>
        <end position="232"/>
    </location>
</feature>
<comment type="subcellular location">
    <subcellularLocation>
        <location evidence="1">Cell membrane</location>
        <topology evidence="1">Multi-pass membrane protein</topology>
    </subcellularLocation>
</comment>
<evidence type="ECO:0000256" key="4">
    <source>
        <dbReference type="ARBA" id="ARBA00022989"/>
    </source>
</evidence>
<dbReference type="SUPFAM" id="SSF81321">
    <property type="entry name" value="Family A G protein-coupled receptor-like"/>
    <property type="match status" value="1"/>
</dbReference>
<keyword evidence="4 10" id="KW-1133">Transmembrane helix</keyword>
<feature type="transmembrane region" description="Helical" evidence="10">
    <location>
        <begin position="400"/>
        <end position="426"/>
    </location>
</feature>
<dbReference type="WBParaSite" id="PSAMB.scaffold1535size30370.g13653.t1">
    <property type="protein sequence ID" value="PSAMB.scaffold1535size30370.g13653.t1"/>
    <property type="gene ID" value="PSAMB.scaffold1535size30370.g13653"/>
</dbReference>
<feature type="transmembrane region" description="Helical" evidence="10">
    <location>
        <begin position="172"/>
        <end position="191"/>
    </location>
</feature>
<sequence>MCGAVRFKNGVRVRPPMIAVVSRCRRRRRRRRGERLSLGSSARLGHRRLPTGDIASRRRRRHPPTSNSFQLTAMAIESGSSVSFAAPIANTMDFVELGYNCLCFVFGLPINLLTLRWLIRRTKRTDSPTIWLHLNLNLSDLFVLIFYCFGRCCWLLTYQWYGGDILCKTMRFAESLSFAISSNILVCIALNRLYLLRQPLRAPATLAKRVPIYIFMAWLIAALSSLPQLFVWETYTPIPDWTQCLNIWVKAKAEQQRLDASGNETQQVVYTSNIDTALRLYEMYHLLAIFWLPLVILVLCYAVIIKEVYGALGEKRHKEEEGEAKFLSDSRPGSVRSTGRRHERALARMASSVSTAAAGGAGGSGAQKEWHTTSIKEPRVVLRRNSTSNKRVRRTKLHTLKVTMVLMLVYILCWLPYNSLAVWALIDRGSYTAHENTLYILHGLVVLNSVINPFIYGRINVLRNAMRKKMAAA</sequence>
<keyword evidence="2" id="KW-1003">Cell membrane</keyword>
<evidence type="ECO:0000256" key="8">
    <source>
        <dbReference type="ARBA" id="ARBA00023224"/>
    </source>
</evidence>
<feature type="transmembrane region" description="Helical" evidence="10">
    <location>
        <begin position="283"/>
        <end position="305"/>
    </location>
</feature>
<evidence type="ECO:0000259" key="11">
    <source>
        <dbReference type="PROSITE" id="PS50262"/>
    </source>
</evidence>
<dbReference type="PRINTS" id="PR00237">
    <property type="entry name" value="GPCRRHODOPSN"/>
</dbReference>
<dbReference type="Proteomes" id="UP000887566">
    <property type="component" value="Unplaced"/>
</dbReference>
<protein>
    <submittedName>
        <fullName evidence="13">G-protein coupled receptors family 1 profile domain-containing protein</fullName>
    </submittedName>
</protein>
<evidence type="ECO:0000256" key="2">
    <source>
        <dbReference type="ARBA" id="ARBA00022475"/>
    </source>
</evidence>
<evidence type="ECO:0000313" key="13">
    <source>
        <dbReference type="WBParaSite" id="PSAMB.scaffold1535size30370.g13653.t1"/>
    </source>
</evidence>
<dbReference type="Pfam" id="PF00001">
    <property type="entry name" value="7tm_1"/>
    <property type="match status" value="1"/>
</dbReference>
<dbReference type="GO" id="GO:0007218">
    <property type="term" value="P:neuropeptide signaling pathway"/>
    <property type="evidence" value="ECO:0007669"/>
    <property type="project" value="TreeGrafter"/>
</dbReference>
<keyword evidence="7" id="KW-0675">Receptor</keyword>
<name>A0A914V4N5_9BILA</name>
<keyword evidence="8" id="KW-0807">Transducer</keyword>
<feature type="region of interest" description="Disordered" evidence="9">
    <location>
        <begin position="322"/>
        <end position="341"/>
    </location>
</feature>
<evidence type="ECO:0000256" key="6">
    <source>
        <dbReference type="ARBA" id="ARBA00023136"/>
    </source>
</evidence>
<feature type="transmembrane region" description="Helical" evidence="10">
    <location>
        <begin position="97"/>
        <end position="119"/>
    </location>
</feature>
<keyword evidence="3 10" id="KW-0812">Transmembrane</keyword>
<dbReference type="PROSITE" id="PS50262">
    <property type="entry name" value="G_PROTEIN_RECEP_F1_2"/>
    <property type="match status" value="1"/>
</dbReference>
<evidence type="ECO:0000256" key="9">
    <source>
        <dbReference type="SAM" id="MobiDB-lite"/>
    </source>
</evidence>
<feature type="transmembrane region" description="Helical" evidence="10">
    <location>
        <begin position="438"/>
        <end position="459"/>
    </location>
</feature>
<evidence type="ECO:0000313" key="12">
    <source>
        <dbReference type="Proteomes" id="UP000887566"/>
    </source>
</evidence>
<evidence type="ECO:0000256" key="3">
    <source>
        <dbReference type="ARBA" id="ARBA00022692"/>
    </source>
</evidence>
<proteinExistence type="predicted"/>
<feature type="domain" description="G-protein coupled receptors family 1 profile" evidence="11">
    <location>
        <begin position="110"/>
        <end position="456"/>
    </location>
</feature>
<evidence type="ECO:0000256" key="10">
    <source>
        <dbReference type="SAM" id="Phobius"/>
    </source>
</evidence>
<feature type="transmembrane region" description="Helical" evidence="10">
    <location>
        <begin position="140"/>
        <end position="160"/>
    </location>
</feature>
<evidence type="ECO:0000256" key="7">
    <source>
        <dbReference type="ARBA" id="ARBA00023170"/>
    </source>
</evidence>
<keyword evidence="5" id="KW-0297">G-protein coupled receptor</keyword>
<dbReference type="GO" id="GO:0008528">
    <property type="term" value="F:G protein-coupled peptide receptor activity"/>
    <property type="evidence" value="ECO:0007669"/>
    <property type="project" value="TreeGrafter"/>
</dbReference>
<evidence type="ECO:0000256" key="5">
    <source>
        <dbReference type="ARBA" id="ARBA00023040"/>
    </source>
</evidence>
<keyword evidence="6 10" id="KW-0472">Membrane</keyword>
<reference evidence="13" key="1">
    <citation type="submission" date="2022-11" db="UniProtKB">
        <authorList>
            <consortium name="WormBaseParasite"/>
        </authorList>
    </citation>
    <scope>IDENTIFICATION</scope>
</reference>